<reference evidence="2 3" key="1">
    <citation type="journal article" date="2014" name="Genome Biol. Evol.">
        <title>Comparative Genomics of the Campylobacter lari Group.</title>
        <authorList>
            <person name="Miller W.G."/>
            <person name="Yee E."/>
            <person name="Chapman M.H."/>
            <person name="Smith T.P."/>
            <person name="Bono J.L."/>
            <person name="Huynh S."/>
            <person name="Parker C.T."/>
            <person name="Vandamme P."/>
            <person name="Luong K."/>
            <person name="Korlach J."/>
        </authorList>
    </citation>
    <scope>NUCLEOTIDE SEQUENCE [LARGE SCALE GENOMIC DNA]</scope>
    <source>
        <strain evidence="2 3">LMG 24374</strain>
    </source>
</reference>
<dbReference type="Gene3D" id="3.30.1380.10">
    <property type="match status" value="1"/>
</dbReference>
<dbReference type="InterPro" id="IPR013230">
    <property type="entry name" value="Peptidase_M15A_C"/>
</dbReference>
<protein>
    <submittedName>
        <fullName evidence="2">Peptidase, M15 family</fullName>
    </submittedName>
</protein>
<dbReference type="OrthoDB" id="5418604at2"/>
<proteinExistence type="predicted"/>
<dbReference type="AlphaFoldDB" id="A0A0A8H9P9"/>
<dbReference type="RefSeq" id="WP_039663910.1">
    <property type="nucleotide sequence ID" value="NZ_CP007772.1"/>
</dbReference>
<evidence type="ECO:0000259" key="1">
    <source>
        <dbReference type="Pfam" id="PF08291"/>
    </source>
</evidence>
<name>A0A0A8H9P9_9BACT</name>
<dbReference type="InterPro" id="IPR009045">
    <property type="entry name" value="Zn_M74/Hedgehog-like"/>
</dbReference>
<sequence length="129" mass="14479">MKANPYFKLDEFKCRCGKCELPKGVPSDELVDILCQIREHFNSSIIINSAYRCASHNTKVGGSLKSQHTLGSAVDFVVKGVKTEEVHQYVLDSFSKRGLGIAIKHNFDNPYAGFVHIDTRGKKARWTYA</sequence>
<dbReference type="SUPFAM" id="SSF55166">
    <property type="entry name" value="Hedgehog/DD-peptidase"/>
    <property type="match status" value="1"/>
</dbReference>
<feature type="domain" description="Peptidase M15A C-terminal" evidence="1">
    <location>
        <begin position="5"/>
        <end position="107"/>
    </location>
</feature>
<evidence type="ECO:0000313" key="3">
    <source>
        <dbReference type="Proteomes" id="UP000031135"/>
    </source>
</evidence>
<dbReference type="Proteomes" id="UP000031135">
    <property type="component" value="Chromosome"/>
</dbReference>
<gene>
    <name evidence="2" type="ORF">CSUB8521_0964</name>
</gene>
<dbReference type="EMBL" id="CP007772">
    <property type="protein sequence ID" value="AJC90801.1"/>
    <property type="molecule type" value="Genomic_DNA"/>
</dbReference>
<dbReference type="Pfam" id="PF08291">
    <property type="entry name" value="Peptidase_M15_3"/>
    <property type="match status" value="1"/>
</dbReference>
<accession>A0A0A8H9P9</accession>
<dbReference type="KEGG" id="csm:CSUB8521_0964"/>
<dbReference type="HOGENOM" id="CLU_124897_1_0_7"/>
<evidence type="ECO:0000313" key="2">
    <source>
        <dbReference type="EMBL" id="AJC90801.1"/>
    </source>
</evidence>
<organism evidence="2 3">
    <name type="scientific">Campylobacter subantarcticus LMG 24374</name>
    <dbReference type="NCBI Taxonomy" id="1388751"/>
    <lineage>
        <taxon>Bacteria</taxon>
        <taxon>Pseudomonadati</taxon>
        <taxon>Campylobacterota</taxon>
        <taxon>Epsilonproteobacteria</taxon>
        <taxon>Campylobacterales</taxon>
        <taxon>Campylobacteraceae</taxon>
        <taxon>Campylobacter</taxon>
    </lineage>
</organism>